<keyword evidence="1" id="KW-0472">Membrane</keyword>
<keyword evidence="1" id="KW-1133">Transmembrane helix</keyword>
<sequence>MKDKALTHEESLNMITAMIRQAKSNYQKGGSFYFLLWGWVVMLANFAHYYFLSFTSFEHPYIAWLVTIPAGIGSAIYGARQKQQAGVTTPMERLYGHVWAAVGVGIILALMFMRQLDFNHSAVILLLAAIGTYISGQMLRFKPLVFGGVALLLASILAFNVPVVDQLLVGGIGILAGYLVPGYLLKNKEK</sequence>
<dbReference type="RefSeq" id="WP_147302901.1">
    <property type="nucleotide sequence ID" value="NZ_QREG01000007.1"/>
</dbReference>
<feature type="transmembrane region" description="Helical" evidence="1">
    <location>
        <begin position="167"/>
        <end position="185"/>
    </location>
</feature>
<proteinExistence type="predicted"/>
<organism evidence="2 3">
    <name type="scientific">Marinoscillum furvescens DSM 4134</name>
    <dbReference type="NCBI Taxonomy" id="1122208"/>
    <lineage>
        <taxon>Bacteria</taxon>
        <taxon>Pseudomonadati</taxon>
        <taxon>Bacteroidota</taxon>
        <taxon>Cytophagia</taxon>
        <taxon>Cytophagales</taxon>
        <taxon>Reichenbachiellaceae</taxon>
        <taxon>Marinoscillum</taxon>
    </lineage>
</organism>
<feature type="transmembrane region" description="Helical" evidence="1">
    <location>
        <begin position="30"/>
        <end position="49"/>
    </location>
</feature>
<reference evidence="2 3" key="1">
    <citation type="submission" date="2018-07" db="EMBL/GenBank/DDBJ databases">
        <title>Genomic Encyclopedia of Type Strains, Phase IV (KMG-IV): sequencing the most valuable type-strain genomes for metagenomic binning, comparative biology and taxonomic classification.</title>
        <authorList>
            <person name="Goeker M."/>
        </authorList>
    </citation>
    <scope>NUCLEOTIDE SEQUENCE [LARGE SCALE GENOMIC DNA]</scope>
    <source>
        <strain evidence="2 3">DSM 4134</strain>
    </source>
</reference>
<comment type="caution">
    <text evidence="2">The sequence shown here is derived from an EMBL/GenBank/DDBJ whole genome shotgun (WGS) entry which is preliminary data.</text>
</comment>
<name>A0A3D9L3G7_MARFU</name>
<keyword evidence="3" id="KW-1185">Reference proteome</keyword>
<feature type="transmembrane region" description="Helical" evidence="1">
    <location>
        <begin position="143"/>
        <end position="161"/>
    </location>
</feature>
<feature type="transmembrane region" description="Helical" evidence="1">
    <location>
        <begin position="61"/>
        <end position="79"/>
    </location>
</feature>
<feature type="transmembrane region" description="Helical" evidence="1">
    <location>
        <begin position="118"/>
        <end position="136"/>
    </location>
</feature>
<evidence type="ECO:0000256" key="1">
    <source>
        <dbReference type="SAM" id="Phobius"/>
    </source>
</evidence>
<feature type="transmembrane region" description="Helical" evidence="1">
    <location>
        <begin position="94"/>
        <end position="112"/>
    </location>
</feature>
<accession>A0A3D9L3G7</accession>
<evidence type="ECO:0000313" key="3">
    <source>
        <dbReference type="Proteomes" id="UP000256779"/>
    </source>
</evidence>
<gene>
    <name evidence="2" type="ORF">C7460_107117</name>
</gene>
<dbReference type="EMBL" id="QREG01000007">
    <property type="protein sequence ID" value="RED99834.1"/>
    <property type="molecule type" value="Genomic_DNA"/>
</dbReference>
<dbReference type="Proteomes" id="UP000256779">
    <property type="component" value="Unassembled WGS sequence"/>
</dbReference>
<keyword evidence="1" id="KW-0812">Transmembrane</keyword>
<dbReference type="OrthoDB" id="670335at2"/>
<evidence type="ECO:0000313" key="2">
    <source>
        <dbReference type="EMBL" id="RED99834.1"/>
    </source>
</evidence>
<protein>
    <submittedName>
        <fullName evidence="2">Uncharacterized protein</fullName>
    </submittedName>
</protein>
<dbReference type="AlphaFoldDB" id="A0A3D9L3G7"/>